<evidence type="ECO:0008006" key="3">
    <source>
        <dbReference type="Google" id="ProtNLM"/>
    </source>
</evidence>
<dbReference type="InterPro" id="IPR011990">
    <property type="entry name" value="TPR-like_helical_dom_sf"/>
</dbReference>
<comment type="caution">
    <text evidence="1">The sequence shown here is derived from an EMBL/GenBank/DDBJ whole genome shotgun (WGS) entry which is preliminary data.</text>
</comment>
<sequence>MRLFILLISGLLIVSCSYQTTHPRLISPQERLSIIQVNMLLGQHTLAKRHLDQIEKHNQGRQYWRLVSLYWQEVGSSSDALSTYEKAQLSYPNDAFILNNYGVLLGSNGRWDEACEAFKKAGLNSQFKRQSVQINLARCALRQEEVKNARLYLNQAKEIAELPLIGLMTELILVLIQGNYNEARNIFSDIKTRNLMTRENVHFNEYNCLSRQFIALETDPASYSSSSTFYCLNGKV</sequence>
<reference evidence="1 2" key="1">
    <citation type="submission" date="2022-10" db="EMBL/GenBank/DDBJ databases">
        <title>Marinomonas transparenta sp. nov. and Marinomonas sargassi sp. nov., isolated from marine alga (Sargassum natans (L.) Gaillon).</title>
        <authorList>
            <person name="Wang Y."/>
        </authorList>
    </citation>
    <scope>NUCLEOTIDE SEQUENCE [LARGE SCALE GENOMIC DNA]</scope>
    <source>
        <strain evidence="1 2">C2222</strain>
    </source>
</reference>
<gene>
    <name evidence="1" type="ORF">OFY17_06675</name>
</gene>
<proteinExistence type="predicted"/>
<dbReference type="SUPFAM" id="SSF48452">
    <property type="entry name" value="TPR-like"/>
    <property type="match status" value="1"/>
</dbReference>
<evidence type="ECO:0000313" key="2">
    <source>
        <dbReference type="Proteomes" id="UP001209713"/>
    </source>
</evidence>
<dbReference type="Proteomes" id="UP001209713">
    <property type="component" value="Unassembled WGS sequence"/>
</dbReference>
<dbReference type="Gene3D" id="1.25.40.10">
    <property type="entry name" value="Tetratricopeptide repeat domain"/>
    <property type="match status" value="1"/>
</dbReference>
<dbReference type="EMBL" id="JAOVZB010000002">
    <property type="protein sequence ID" value="MCV2402576.1"/>
    <property type="molecule type" value="Genomic_DNA"/>
</dbReference>
<protein>
    <recommendedName>
        <fullName evidence="3">Tetratricopeptide repeat protein</fullName>
    </recommendedName>
</protein>
<evidence type="ECO:0000313" key="1">
    <source>
        <dbReference type="EMBL" id="MCV2402576.1"/>
    </source>
</evidence>
<dbReference type="PROSITE" id="PS51257">
    <property type="entry name" value="PROKAR_LIPOPROTEIN"/>
    <property type="match status" value="1"/>
</dbReference>
<dbReference type="RefSeq" id="WP_263529956.1">
    <property type="nucleotide sequence ID" value="NZ_JAOVZB010000002.1"/>
</dbReference>
<keyword evidence="2" id="KW-1185">Reference proteome</keyword>
<name>A0ABT2YRT6_9GAMM</name>
<organism evidence="1 2">
    <name type="scientific">Marinomonas sargassi</name>
    <dbReference type="NCBI Taxonomy" id="2984494"/>
    <lineage>
        <taxon>Bacteria</taxon>
        <taxon>Pseudomonadati</taxon>
        <taxon>Pseudomonadota</taxon>
        <taxon>Gammaproteobacteria</taxon>
        <taxon>Oceanospirillales</taxon>
        <taxon>Oceanospirillaceae</taxon>
        <taxon>Marinomonas</taxon>
    </lineage>
</organism>
<accession>A0ABT2YRT6</accession>